<protein>
    <submittedName>
        <fullName evidence="3">DNA-binding protein, histone-like, putative</fullName>
    </submittedName>
</protein>
<reference evidence="3 4" key="1">
    <citation type="submission" date="2016-10" db="EMBL/GenBank/DDBJ databases">
        <authorList>
            <person name="de Groot N.N."/>
        </authorList>
    </citation>
    <scope>NUCLEOTIDE SEQUENCE [LARGE SCALE GENOMIC DNA]</scope>
    <source>
        <strain evidence="3 4">AR32</strain>
    </source>
</reference>
<evidence type="ECO:0000256" key="1">
    <source>
        <dbReference type="ARBA" id="ARBA00023125"/>
    </source>
</evidence>
<dbReference type="Gene3D" id="4.10.520.10">
    <property type="entry name" value="IHF-like DNA-binding proteins"/>
    <property type="match status" value="1"/>
</dbReference>
<gene>
    <name evidence="3" type="ORF">SAMN05216354_1675</name>
</gene>
<evidence type="ECO:0000313" key="4">
    <source>
        <dbReference type="Proteomes" id="UP000236735"/>
    </source>
</evidence>
<dbReference type="NCBIfam" id="TIGR01201">
    <property type="entry name" value="HU_rel"/>
    <property type="match status" value="1"/>
</dbReference>
<dbReference type="RefSeq" id="WP_103915659.1">
    <property type="nucleotide sequence ID" value="NZ_FNUV01000004.1"/>
</dbReference>
<proteinExistence type="predicted"/>
<dbReference type="GO" id="GO:0003677">
    <property type="term" value="F:DNA binding"/>
    <property type="evidence" value="ECO:0007669"/>
    <property type="project" value="UniProtKB-KW"/>
</dbReference>
<dbReference type="EMBL" id="FNUV01000004">
    <property type="protein sequence ID" value="SEF80953.1"/>
    <property type="molecule type" value="Genomic_DNA"/>
</dbReference>
<evidence type="ECO:0000313" key="3">
    <source>
        <dbReference type="EMBL" id="SEF80953.1"/>
    </source>
</evidence>
<sequence>MSLHFTLRQSNIKGSSVYKKWFAHTLKQGELTMDEIERRIQNRCSVTRADVRAVITALQEEVENGLKDGMVVNLNELGKFYLSIRSECVDSPEEFSVQKHVKDIVCKYTPQGHRINAGDQRIVRAFTNDCTLEQVSAYDEDGHVAKRVRRGGHIRKI</sequence>
<organism evidence="3 4">
    <name type="scientific">Xylanibacter ruminicola</name>
    <name type="common">Prevotella ruminicola</name>
    <dbReference type="NCBI Taxonomy" id="839"/>
    <lineage>
        <taxon>Bacteria</taxon>
        <taxon>Pseudomonadati</taxon>
        <taxon>Bacteroidota</taxon>
        <taxon>Bacteroidia</taxon>
        <taxon>Bacteroidales</taxon>
        <taxon>Prevotellaceae</taxon>
        <taxon>Xylanibacter</taxon>
    </lineage>
</organism>
<dbReference type="AlphaFoldDB" id="A0A1H5V0Z6"/>
<name>A0A1H5V0Z6_XYLRU</name>
<dbReference type="InterPro" id="IPR010992">
    <property type="entry name" value="IHF-like_DNA-bd_dom_sf"/>
</dbReference>
<dbReference type="SUPFAM" id="SSF47729">
    <property type="entry name" value="IHF-like DNA-binding proteins"/>
    <property type="match status" value="1"/>
</dbReference>
<keyword evidence="1 3" id="KW-0238">DNA-binding</keyword>
<dbReference type="Proteomes" id="UP000236735">
    <property type="component" value="Unassembled WGS sequence"/>
</dbReference>
<evidence type="ECO:0000259" key="2">
    <source>
        <dbReference type="Pfam" id="PF18291"/>
    </source>
</evidence>
<dbReference type="Pfam" id="PF18291">
    <property type="entry name" value="HU-HIG"/>
    <property type="match status" value="1"/>
</dbReference>
<accession>A0A1H5V0Z6</accession>
<feature type="domain" description="HU" evidence="2">
    <location>
        <begin position="1"/>
        <end position="99"/>
    </location>
</feature>
<dbReference type="InterPro" id="IPR005902">
    <property type="entry name" value="HU_DNA-bd_put"/>
</dbReference>
<dbReference type="InterPro" id="IPR041607">
    <property type="entry name" value="HU-HIG"/>
</dbReference>